<dbReference type="KEGG" id="sphl:LPB140_05935"/>
<sequence>MRHNVPYIVGADFIGARNLPHAIIGNPNMDKAWQKRPCDTAIADTNFYKFFTSFAQPYQPENGLNI</sequence>
<keyword evidence="2" id="KW-1185">Reference proteome</keyword>
<proteinExistence type="predicted"/>
<organism evidence="1 2">
    <name type="scientific">Sphingorhabdus lutea</name>
    <dbReference type="NCBI Taxonomy" id="1913578"/>
    <lineage>
        <taxon>Bacteria</taxon>
        <taxon>Pseudomonadati</taxon>
        <taxon>Pseudomonadota</taxon>
        <taxon>Alphaproteobacteria</taxon>
        <taxon>Sphingomonadales</taxon>
        <taxon>Sphingomonadaceae</taxon>
        <taxon>Sphingorhabdus</taxon>
    </lineage>
</organism>
<protein>
    <submittedName>
        <fullName evidence="1">Uncharacterized protein</fullName>
    </submittedName>
</protein>
<dbReference type="STRING" id="1913578.LPB140_05935"/>
<accession>A0A1L3JBA2</accession>
<reference evidence="1 2" key="1">
    <citation type="submission" date="2016-11" db="EMBL/GenBank/DDBJ databases">
        <title>Sphingorhabdus sp. LPB0140, isolated from marine environment.</title>
        <authorList>
            <person name="Kim E."/>
            <person name="Yi H."/>
        </authorList>
    </citation>
    <scope>NUCLEOTIDE SEQUENCE [LARGE SCALE GENOMIC DNA]</scope>
    <source>
        <strain evidence="1 2">LPB0140</strain>
    </source>
</reference>
<gene>
    <name evidence="1" type="ORF">LPB140_05935</name>
</gene>
<dbReference type="AlphaFoldDB" id="A0A1L3JBA2"/>
<name>A0A1L3JBA2_9SPHN</name>
<dbReference type="EMBL" id="CP018154">
    <property type="protein sequence ID" value="APG62411.1"/>
    <property type="molecule type" value="Genomic_DNA"/>
</dbReference>
<dbReference type="Proteomes" id="UP000242561">
    <property type="component" value="Chromosome"/>
</dbReference>
<evidence type="ECO:0000313" key="1">
    <source>
        <dbReference type="EMBL" id="APG62411.1"/>
    </source>
</evidence>
<evidence type="ECO:0000313" key="2">
    <source>
        <dbReference type="Proteomes" id="UP000242561"/>
    </source>
</evidence>